<dbReference type="Pfam" id="PF14281">
    <property type="entry name" value="PDDEXK_4"/>
    <property type="match status" value="1"/>
</dbReference>
<evidence type="ECO:0000313" key="1">
    <source>
        <dbReference type="EMBL" id="QQS82319.1"/>
    </source>
</evidence>
<accession>A0AB37H1Z8</accession>
<dbReference type="RefSeq" id="WP_052766747.1">
    <property type="nucleotide sequence ID" value="NZ_CP015114.1"/>
</dbReference>
<dbReference type="InterPro" id="IPR029470">
    <property type="entry name" value="PDDEXK_4"/>
</dbReference>
<organism evidence="1 2">
    <name type="scientific">Staphylococcus condimenti</name>
    <dbReference type="NCBI Taxonomy" id="70255"/>
    <lineage>
        <taxon>Bacteria</taxon>
        <taxon>Bacillati</taxon>
        <taxon>Bacillota</taxon>
        <taxon>Bacilli</taxon>
        <taxon>Bacillales</taxon>
        <taxon>Staphylococcaceae</taxon>
        <taxon>Staphylococcus</taxon>
    </lineage>
</organism>
<dbReference type="EMBL" id="CP068073">
    <property type="protein sequence ID" value="QQS82319.1"/>
    <property type="molecule type" value="Genomic_DNA"/>
</dbReference>
<protein>
    <submittedName>
        <fullName evidence="1">PD-(D/E)XK nuclease family protein</fullName>
    </submittedName>
</protein>
<keyword evidence="2" id="KW-1185">Reference proteome</keyword>
<evidence type="ECO:0000313" key="2">
    <source>
        <dbReference type="Proteomes" id="UP000595942"/>
    </source>
</evidence>
<dbReference type="GeneID" id="93725309"/>
<name>A0AB37H1Z8_9STAP</name>
<gene>
    <name evidence="1" type="ORF">I6J05_10455</name>
</gene>
<reference evidence="1 2" key="1">
    <citation type="submission" date="2021-01" db="EMBL/GenBank/DDBJ databases">
        <title>FDA dAtabase for Regulatory Grade micrObial Sequences (FDA-ARGOS): Supporting development and validation of Infectious Disease Dx tests.</title>
        <authorList>
            <person name="Sproer C."/>
            <person name="Gronow S."/>
            <person name="Severitt S."/>
            <person name="Schroder I."/>
            <person name="Tallon L."/>
            <person name="Sadzewicz L."/>
            <person name="Zhao X."/>
            <person name="Boylan J."/>
            <person name="Ott S."/>
            <person name="Bowen H."/>
            <person name="Vavikolanu K."/>
            <person name="Mehta A."/>
            <person name="Aluvathingal J."/>
            <person name="Nadendla S."/>
            <person name="Lowell S."/>
            <person name="Myers T."/>
            <person name="Yan Y."/>
            <person name="Sichtig H."/>
        </authorList>
    </citation>
    <scope>NUCLEOTIDE SEQUENCE [LARGE SCALE GENOMIC DNA]</scope>
    <source>
        <strain evidence="1 2">FDAARGOS_1148</strain>
    </source>
</reference>
<dbReference type="Proteomes" id="UP000595942">
    <property type="component" value="Chromosome"/>
</dbReference>
<dbReference type="AlphaFoldDB" id="A0AB37H1Z8"/>
<proteinExistence type="predicted"/>
<dbReference type="KEGG" id="scv:A4G25_08070"/>
<sequence length="403" mass="47552">MDKNEAALLEFLKDIDVLQEVEKFSNQFNVFEILGVVNTEIRHSNMLAWLLNPKEIHGLDESFIKKLIQIYINSFYKPDYQKNTFKLLLSNFEDAIVLREWNNIDLLVISEQNKTVITIENKIWSKESQHQLKKYQQVIDREFPDYEKLFIFLTPNGDEASDIETWHHISYKDISEGINEILVSKENTLNKETSDFINQYLNILRRYILGDEELEKICNDIYFKHKRALDLIFEYKPDILNDISEMLQKLIVEKETLVADYSSKRFIRFTTQELDQKIPLNETSNKWTASRRMLLIEVKNIDKATSIHLVVGPADTEIREHLHEIAVSNEKLFKGARKTLTGQYTNLFSKTLYKNNPNEELSHTEILEKTKRAFEKFIDNDLPKLEDVLIQNFKHTPKSRDSI</sequence>